<dbReference type="PANTHER" id="PTHR30055">
    <property type="entry name" value="HTH-TYPE TRANSCRIPTIONAL REGULATOR RUTR"/>
    <property type="match status" value="1"/>
</dbReference>
<dbReference type="Gene3D" id="1.10.357.10">
    <property type="entry name" value="Tetracycline Repressor, domain 2"/>
    <property type="match status" value="1"/>
</dbReference>
<comment type="caution">
    <text evidence="7">The sequence shown here is derived from an EMBL/GenBank/DDBJ whole genome shotgun (WGS) entry which is preliminary data.</text>
</comment>
<evidence type="ECO:0000259" key="6">
    <source>
        <dbReference type="PROSITE" id="PS50977"/>
    </source>
</evidence>
<evidence type="ECO:0000259" key="5">
    <source>
        <dbReference type="PROSITE" id="PS50949"/>
    </source>
</evidence>
<keyword evidence="2 4" id="KW-0238">DNA-binding</keyword>
<evidence type="ECO:0000313" key="7">
    <source>
        <dbReference type="EMBL" id="GLL15326.1"/>
    </source>
</evidence>
<dbReference type="SMART" id="SM00345">
    <property type="entry name" value="HTH_GNTR"/>
    <property type="match status" value="1"/>
</dbReference>
<dbReference type="PANTHER" id="PTHR30055:SF151">
    <property type="entry name" value="TRANSCRIPTIONAL REGULATORY PROTEIN"/>
    <property type="match status" value="1"/>
</dbReference>
<evidence type="ECO:0000256" key="1">
    <source>
        <dbReference type="ARBA" id="ARBA00023015"/>
    </source>
</evidence>
<dbReference type="GO" id="GO:0000976">
    <property type="term" value="F:transcription cis-regulatory region binding"/>
    <property type="evidence" value="ECO:0007669"/>
    <property type="project" value="TreeGrafter"/>
</dbReference>
<evidence type="ECO:0000256" key="3">
    <source>
        <dbReference type="ARBA" id="ARBA00023163"/>
    </source>
</evidence>
<dbReference type="InterPro" id="IPR001647">
    <property type="entry name" value="HTH_TetR"/>
</dbReference>
<dbReference type="Pfam" id="PF00392">
    <property type="entry name" value="GntR"/>
    <property type="match status" value="1"/>
</dbReference>
<dbReference type="SUPFAM" id="SSF48498">
    <property type="entry name" value="Tetracyclin repressor-like, C-terminal domain"/>
    <property type="match status" value="1"/>
</dbReference>
<accession>A0A9W6P010</accession>
<proteinExistence type="predicted"/>
<dbReference type="InterPro" id="IPR000524">
    <property type="entry name" value="Tscrpt_reg_HTH_GntR"/>
</dbReference>
<dbReference type="RefSeq" id="WP_037052236.1">
    <property type="nucleotide sequence ID" value="NZ_BAAAUZ010000040.1"/>
</dbReference>
<dbReference type="InterPro" id="IPR036390">
    <property type="entry name" value="WH_DNA-bd_sf"/>
</dbReference>
<dbReference type="InterPro" id="IPR004111">
    <property type="entry name" value="Repressor_TetR_C"/>
</dbReference>
<keyword evidence="3" id="KW-0804">Transcription</keyword>
<dbReference type="GO" id="GO:0003700">
    <property type="term" value="F:DNA-binding transcription factor activity"/>
    <property type="evidence" value="ECO:0007669"/>
    <property type="project" value="InterPro"/>
</dbReference>
<evidence type="ECO:0000313" key="8">
    <source>
        <dbReference type="Proteomes" id="UP001143463"/>
    </source>
</evidence>
<sequence length="294" mass="32248">MAYTEVVEVIRARITAGDLAPGDRIPSTRQIVAEFGVAMATASKVIAALRQEGLVRVLPGVGTVVAGGVAEPEPELGRGRILRAAIRIADAEGIDALSMRRVAAELGTGAMSLYRHVPGKEELLLLMRDAVFGEFPLPPVPPPGWRAQLEVSLRSLWALYRRHPWVARTTSMTRPYAGPNQMPYSEWNLRALTGLGLDDPTIFRLHLALFGYVHGSAASLEAEAREEAETGLTLWQWIRARETENRALMESGAFPNAVRVFLRTDTGFDLDTIFETGLARMLDGIAALLPREQR</sequence>
<dbReference type="PROSITE" id="PS50977">
    <property type="entry name" value="HTH_TETR_2"/>
    <property type="match status" value="1"/>
</dbReference>
<feature type="domain" description="HTH tetR-type" evidence="6">
    <location>
        <begin position="75"/>
        <end position="135"/>
    </location>
</feature>
<feature type="DNA-binding region" description="H-T-H motif" evidence="4">
    <location>
        <begin position="98"/>
        <end position="117"/>
    </location>
</feature>
<name>A0A9W6P010_9PSEU</name>
<evidence type="ECO:0000256" key="2">
    <source>
        <dbReference type="ARBA" id="ARBA00023125"/>
    </source>
</evidence>
<dbReference type="EMBL" id="BSFQ01000045">
    <property type="protein sequence ID" value="GLL15326.1"/>
    <property type="molecule type" value="Genomic_DNA"/>
</dbReference>
<dbReference type="Pfam" id="PF02909">
    <property type="entry name" value="TetR_C_1"/>
    <property type="match status" value="1"/>
</dbReference>
<dbReference type="GO" id="GO:0045892">
    <property type="term" value="P:negative regulation of DNA-templated transcription"/>
    <property type="evidence" value="ECO:0007669"/>
    <property type="project" value="InterPro"/>
</dbReference>
<reference evidence="7" key="1">
    <citation type="journal article" date="2014" name="Int. J. Syst. Evol. Microbiol.">
        <title>Complete genome sequence of Corynebacterium casei LMG S-19264T (=DSM 44701T), isolated from a smear-ripened cheese.</title>
        <authorList>
            <consortium name="US DOE Joint Genome Institute (JGI-PGF)"/>
            <person name="Walter F."/>
            <person name="Albersmeier A."/>
            <person name="Kalinowski J."/>
            <person name="Ruckert C."/>
        </authorList>
    </citation>
    <scope>NUCLEOTIDE SEQUENCE</scope>
    <source>
        <strain evidence="7">VKM Ac-1069</strain>
    </source>
</reference>
<dbReference type="InterPro" id="IPR009057">
    <property type="entry name" value="Homeodomain-like_sf"/>
</dbReference>
<feature type="domain" description="HTH gntR-type" evidence="5">
    <location>
        <begin position="1"/>
        <end position="68"/>
    </location>
</feature>
<dbReference type="AlphaFoldDB" id="A0A9W6P010"/>
<keyword evidence="1" id="KW-0805">Transcription regulation</keyword>
<organism evidence="7 8">
    <name type="scientific">Pseudonocardia halophobica</name>
    <dbReference type="NCBI Taxonomy" id="29401"/>
    <lineage>
        <taxon>Bacteria</taxon>
        <taxon>Bacillati</taxon>
        <taxon>Actinomycetota</taxon>
        <taxon>Actinomycetes</taxon>
        <taxon>Pseudonocardiales</taxon>
        <taxon>Pseudonocardiaceae</taxon>
        <taxon>Pseudonocardia</taxon>
    </lineage>
</organism>
<gene>
    <name evidence="7" type="ORF">GCM10017577_64760</name>
</gene>
<evidence type="ECO:0000256" key="4">
    <source>
        <dbReference type="PROSITE-ProRule" id="PRU00335"/>
    </source>
</evidence>
<dbReference type="SUPFAM" id="SSF46689">
    <property type="entry name" value="Homeodomain-like"/>
    <property type="match status" value="1"/>
</dbReference>
<dbReference type="Gene3D" id="1.10.10.60">
    <property type="entry name" value="Homeodomain-like"/>
    <property type="match status" value="1"/>
</dbReference>
<dbReference type="Proteomes" id="UP001143463">
    <property type="component" value="Unassembled WGS sequence"/>
</dbReference>
<dbReference type="Pfam" id="PF00440">
    <property type="entry name" value="TetR_N"/>
    <property type="match status" value="1"/>
</dbReference>
<dbReference type="InterPro" id="IPR050109">
    <property type="entry name" value="HTH-type_TetR-like_transc_reg"/>
</dbReference>
<dbReference type="InterPro" id="IPR036271">
    <property type="entry name" value="Tet_transcr_reg_TetR-rel_C_sf"/>
</dbReference>
<dbReference type="InterPro" id="IPR036388">
    <property type="entry name" value="WH-like_DNA-bd_sf"/>
</dbReference>
<protein>
    <submittedName>
        <fullName evidence="7">GntR family transcriptional regulator</fullName>
    </submittedName>
</protein>
<reference evidence="7" key="2">
    <citation type="submission" date="2023-01" db="EMBL/GenBank/DDBJ databases">
        <authorList>
            <person name="Sun Q."/>
            <person name="Evtushenko L."/>
        </authorList>
    </citation>
    <scope>NUCLEOTIDE SEQUENCE</scope>
    <source>
        <strain evidence="7">VKM Ac-1069</strain>
    </source>
</reference>
<dbReference type="Gene3D" id="1.10.10.10">
    <property type="entry name" value="Winged helix-like DNA-binding domain superfamily/Winged helix DNA-binding domain"/>
    <property type="match status" value="1"/>
</dbReference>
<dbReference type="PROSITE" id="PS50949">
    <property type="entry name" value="HTH_GNTR"/>
    <property type="match status" value="1"/>
</dbReference>
<keyword evidence="8" id="KW-1185">Reference proteome</keyword>
<dbReference type="CDD" id="cd07377">
    <property type="entry name" value="WHTH_GntR"/>
    <property type="match status" value="1"/>
</dbReference>
<dbReference type="SUPFAM" id="SSF46785">
    <property type="entry name" value="Winged helix' DNA-binding domain"/>
    <property type="match status" value="1"/>
</dbReference>